<name>F2RDK4_STRVP</name>
<dbReference type="GO" id="GO:0016747">
    <property type="term" value="F:acyltransferase activity, transferring groups other than amino-acyl groups"/>
    <property type="evidence" value="ECO:0007669"/>
    <property type="project" value="UniProtKB-ARBA"/>
</dbReference>
<dbReference type="PATRIC" id="fig|953739.5.peg.1416"/>
<accession>F2RDK4</accession>
<keyword evidence="3" id="KW-1185">Reference proteome</keyword>
<dbReference type="AlphaFoldDB" id="F2RDK4"/>
<evidence type="ECO:0000313" key="2">
    <source>
        <dbReference type="EMBL" id="CCA59496.1"/>
    </source>
</evidence>
<sequence length="135" mass="13682">MSATGPAHPEPRPPGDGPFARAASAAADALSDAGIAPADVELLLVATDAFPAYDAHPSGGHALLDGAFNAAVLREFDERTGLTHAVPIGLTVAAGAPADTPVRYAEALLRAESRRTALVVTVRGPSAVDARVLVR</sequence>
<dbReference type="InterPro" id="IPR016039">
    <property type="entry name" value="Thiolase-like"/>
</dbReference>
<dbReference type="STRING" id="953739.SVEN_6210"/>
<dbReference type="SUPFAM" id="SSF53901">
    <property type="entry name" value="Thiolase-like"/>
    <property type="match status" value="1"/>
</dbReference>
<dbReference type="HOGENOM" id="CLU_1884725_0_0_11"/>
<feature type="region of interest" description="Disordered" evidence="1">
    <location>
        <begin position="1"/>
        <end position="20"/>
    </location>
</feature>
<organism evidence="2 3">
    <name type="scientific">Streptomyces venezuelae (strain ATCC 10712 / CBS 650.69 / DSM 40230 / JCM 4526 / NBRC 13096 / PD 04745)</name>
    <dbReference type="NCBI Taxonomy" id="953739"/>
    <lineage>
        <taxon>Bacteria</taxon>
        <taxon>Bacillati</taxon>
        <taxon>Actinomycetota</taxon>
        <taxon>Actinomycetes</taxon>
        <taxon>Kitasatosporales</taxon>
        <taxon>Streptomycetaceae</taxon>
        <taxon>Streptomyces</taxon>
    </lineage>
</organism>
<evidence type="ECO:0000313" key="3">
    <source>
        <dbReference type="Proteomes" id="UP000006854"/>
    </source>
</evidence>
<dbReference type="GeneID" id="51866741"/>
<dbReference type="Gene3D" id="3.40.47.10">
    <property type="match status" value="1"/>
</dbReference>
<evidence type="ECO:0000256" key="1">
    <source>
        <dbReference type="SAM" id="MobiDB-lite"/>
    </source>
</evidence>
<dbReference type="KEGG" id="sve:SVEN_6210"/>
<dbReference type="EMBL" id="FR845719">
    <property type="protein sequence ID" value="CCA59496.1"/>
    <property type="molecule type" value="Genomic_DNA"/>
</dbReference>
<protein>
    <submittedName>
        <fullName evidence="2">Uncharacterized protein</fullName>
    </submittedName>
</protein>
<dbReference type="RefSeq" id="WP_015037391.1">
    <property type="nucleotide sequence ID" value="NC_018750.1"/>
</dbReference>
<gene>
    <name evidence="2" type="ordered locus">SVEN_6210</name>
</gene>
<dbReference type="Proteomes" id="UP000006854">
    <property type="component" value="Chromosome"/>
</dbReference>
<reference evidence="2 3" key="1">
    <citation type="journal article" date="2011" name="BMC Genomics">
        <title>Genome-wide analysis of the role of GlnR in Streptomyces venezuelae provides new insights into global nitrogen regulation in actinomycetes.</title>
        <authorList>
            <person name="Pullan S.T."/>
            <person name="Bibb M.J."/>
            <person name="Merrick M."/>
        </authorList>
    </citation>
    <scope>NUCLEOTIDE SEQUENCE [LARGE SCALE GENOMIC DNA]</scope>
    <source>
        <strain evidence="2">ATCC 10712</strain>
    </source>
</reference>
<dbReference type="OrthoDB" id="9951987at2"/>
<proteinExistence type="predicted"/>